<dbReference type="AlphaFoldDB" id="A0A5J4Z8N9"/>
<organism evidence="1 2">
    <name type="scientific">Nyssa sinensis</name>
    <dbReference type="NCBI Taxonomy" id="561372"/>
    <lineage>
        <taxon>Eukaryota</taxon>
        <taxon>Viridiplantae</taxon>
        <taxon>Streptophyta</taxon>
        <taxon>Embryophyta</taxon>
        <taxon>Tracheophyta</taxon>
        <taxon>Spermatophyta</taxon>
        <taxon>Magnoliopsida</taxon>
        <taxon>eudicotyledons</taxon>
        <taxon>Gunneridae</taxon>
        <taxon>Pentapetalae</taxon>
        <taxon>asterids</taxon>
        <taxon>Cornales</taxon>
        <taxon>Nyssaceae</taxon>
        <taxon>Nyssa</taxon>
    </lineage>
</organism>
<sequence length="71" mass="7874">MEVVIWEYTCLVKAKEDVVADPRRLRGHKGAATGCVASSDRPGLVVTCGEGMKISFTFPLEMKSRVLMCIW</sequence>
<name>A0A5J4Z8N9_9ASTE</name>
<gene>
    <name evidence="1" type="ORF">F0562_018140</name>
</gene>
<accession>A0A5J4Z8N9</accession>
<evidence type="ECO:0000313" key="1">
    <source>
        <dbReference type="EMBL" id="KAA8515073.1"/>
    </source>
</evidence>
<evidence type="ECO:0000313" key="2">
    <source>
        <dbReference type="Proteomes" id="UP000325577"/>
    </source>
</evidence>
<keyword evidence="2" id="KW-1185">Reference proteome</keyword>
<protein>
    <submittedName>
        <fullName evidence="1">Uncharacterized protein</fullName>
    </submittedName>
</protein>
<proteinExistence type="predicted"/>
<dbReference type="Proteomes" id="UP000325577">
    <property type="component" value="Linkage Group LG9"/>
</dbReference>
<dbReference type="EMBL" id="CM018052">
    <property type="protein sequence ID" value="KAA8515073.1"/>
    <property type="molecule type" value="Genomic_DNA"/>
</dbReference>
<reference evidence="1 2" key="1">
    <citation type="submission" date="2019-09" db="EMBL/GenBank/DDBJ databases">
        <title>A chromosome-level genome assembly of the Chinese tupelo Nyssa sinensis.</title>
        <authorList>
            <person name="Yang X."/>
            <person name="Kang M."/>
            <person name="Yang Y."/>
            <person name="Xiong H."/>
            <person name="Wang M."/>
            <person name="Zhang Z."/>
            <person name="Wang Z."/>
            <person name="Wu H."/>
            <person name="Ma T."/>
            <person name="Liu J."/>
            <person name="Xi Z."/>
        </authorList>
    </citation>
    <scope>NUCLEOTIDE SEQUENCE [LARGE SCALE GENOMIC DNA]</scope>
    <source>
        <strain evidence="1">J267</strain>
        <tissue evidence="1">Leaf</tissue>
    </source>
</reference>